<feature type="non-terminal residue" evidence="2">
    <location>
        <position position="78"/>
    </location>
</feature>
<evidence type="ECO:0000313" key="3">
    <source>
        <dbReference type="Proteomes" id="UP000016934"/>
    </source>
</evidence>
<protein>
    <submittedName>
        <fullName evidence="2">Uncharacterized protein</fullName>
    </submittedName>
</protein>
<dbReference type="RefSeq" id="XP_007704158.1">
    <property type="nucleotide sequence ID" value="XM_007705968.1"/>
</dbReference>
<keyword evidence="1" id="KW-0175">Coiled coil</keyword>
<feature type="non-terminal residue" evidence="2">
    <location>
        <position position="1"/>
    </location>
</feature>
<dbReference type="EMBL" id="KB445651">
    <property type="protein sequence ID" value="EMD59957.1"/>
    <property type="molecule type" value="Genomic_DNA"/>
</dbReference>
<dbReference type="Proteomes" id="UP000016934">
    <property type="component" value="Unassembled WGS sequence"/>
</dbReference>
<dbReference type="OrthoDB" id="5322539at2759"/>
<organism evidence="2 3">
    <name type="scientific">Cochliobolus sativus (strain ND90Pr / ATCC 201652)</name>
    <name type="common">Common root rot and spot blotch fungus</name>
    <name type="synonym">Bipolaris sorokiniana</name>
    <dbReference type="NCBI Taxonomy" id="665912"/>
    <lineage>
        <taxon>Eukaryota</taxon>
        <taxon>Fungi</taxon>
        <taxon>Dikarya</taxon>
        <taxon>Ascomycota</taxon>
        <taxon>Pezizomycotina</taxon>
        <taxon>Dothideomycetes</taxon>
        <taxon>Pleosporomycetidae</taxon>
        <taxon>Pleosporales</taxon>
        <taxon>Pleosporineae</taxon>
        <taxon>Pleosporaceae</taxon>
        <taxon>Bipolaris</taxon>
    </lineage>
</organism>
<proteinExistence type="predicted"/>
<sequence length="78" mass="8575">RNGVPATDGGFLQIMMATRGNTEIERLVLQERLTAIDNISQELKNLKTRYGELVGEDVLGVAGRRLGFGTVEETVSLR</sequence>
<reference evidence="2 3" key="1">
    <citation type="journal article" date="2012" name="PLoS Pathog.">
        <title>Diverse lifestyles and strategies of plant pathogenesis encoded in the genomes of eighteen Dothideomycetes fungi.</title>
        <authorList>
            <person name="Ohm R.A."/>
            <person name="Feau N."/>
            <person name="Henrissat B."/>
            <person name="Schoch C.L."/>
            <person name="Horwitz B.A."/>
            <person name="Barry K.W."/>
            <person name="Condon B.J."/>
            <person name="Copeland A.C."/>
            <person name="Dhillon B."/>
            <person name="Glaser F."/>
            <person name="Hesse C.N."/>
            <person name="Kosti I."/>
            <person name="LaButti K."/>
            <person name="Lindquist E.A."/>
            <person name="Lucas S."/>
            <person name="Salamov A.A."/>
            <person name="Bradshaw R.E."/>
            <person name="Ciuffetti L."/>
            <person name="Hamelin R.C."/>
            <person name="Kema G.H.J."/>
            <person name="Lawrence C."/>
            <person name="Scott J.A."/>
            <person name="Spatafora J.W."/>
            <person name="Turgeon B.G."/>
            <person name="de Wit P.J.G.M."/>
            <person name="Zhong S."/>
            <person name="Goodwin S.B."/>
            <person name="Grigoriev I.V."/>
        </authorList>
    </citation>
    <scope>NUCLEOTIDE SEQUENCE [LARGE SCALE GENOMIC DNA]</scope>
    <source>
        <strain evidence="3">ND90Pr / ATCC 201652</strain>
    </source>
</reference>
<evidence type="ECO:0000313" key="2">
    <source>
        <dbReference type="EMBL" id="EMD59957.1"/>
    </source>
</evidence>
<feature type="coiled-coil region" evidence="1">
    <location>
        <begin position="29"/>
        <end position="56"/>
    </location>
</feature>
<accession>M2ST57</accession>
<dbReference type="KEGG" id="bsc:COCSADRAFT_50362"/>
<gene>
    <name evidence="2" type="ORF">COCSADRAFT_50362</name>
</gene>
<reference evidence="3" key="2">
    <citation type="journal article" date="2013" name="PLoS Genet.">
        <title>Comparative genome structure, secondary metabolite, and effector coding capacity across Cochliobolus pathogens.</title>
        <authorList>
            <person name="Condon B.J."/>
            <person name="Leng Y."/>
            <person name="Wu D."/>
            <person name="Bushley K.E."/>
            <person name="Ohm R.A."/>
            <person name="Otillar R."/>
            <person name="Martin J."/>
            <person name="Schackwitz W."/>
            <person name="Grimwood J."/>
            <person name="MohdZainudin N."/>
            <person name="Xue C."/>
            <person name="Wang R."/>
            <person name="Manning V.A."/>
            <person name="Dhillon B."/>
            <person name="Tu Z.J."/>
            <person name="Steffenson B.J."/>
            <person name="Salamov A."/>
            <person name="Sun H."/>
            <person name="Lowry S."/>
            <person name="LaButti K."/>
            <person name="Han J."/>
            <person name="Copeland A."/>
            <person name="Lindquist E."/>
            <person name="Barry K."/>
            <person name="Schmutz J."/>
            <person name="Baker S.E."/>
            <person name="Ciuffetti L.M."/>
            <person name="Grigoriev I.V."/>
            <person name="Zhong S."/>
            <person name="Turgeon B.G."/>
        </authorList>
    </citation>
    <scope>NUCLEOTIDE SEQUENCE [LARGE SCALE GENOMIC DNA]</scope>
    <source>
        <strain evidence="3">ND90Pr / ATCC 201652</strain>
    </source>
</reference>
<dbReference type="AlphaFoldDB" id="M2ST57"/>
<name>M2ST57_COCSN</name>
<keyword evidence="3" id="KW-1185">Reference proteome</keyword>
<dbReference type="HOGENOM" id="CLU_2628486_0_0_1"/>
<dbReference type="GeneID" id="19140274"/>
<evidence type="ECO:0000256" key="1">
    <source>
        <dbReference type="SAM" id="Coils"/>
    </source>
</evidence>
<dbReference type="OMA" id="PIMANMS"/>